<dbReference type="RefSeq" id="WP_073457541.1">
    <property type="nucleotide sequence ID" value="NZ_CALGVN010000001.1"/>
</dbReference>
<dbReference type="Proteomes" id="UP000184363">
    <property type="component" value="Unassembled WGS sequence"/>
</dbReference>
<sequence length="198" mass="21359">MTATPEAACHELLLRLADRLPDELLWRLRDWLAAGGRAALASTLPKELLRNRIGLTDDEMELLGACAGAWGAAPRLLDAILPAVGVPAVPVFEPGEDVPPDPALLSVLAIVRDRPGVTELRQAWRVGPHGRQRVVIIRGGDHPWEITATAQRILRAHGDRTPCVEVLPPNGEPTPYHEAAIIGSTALWRSTAAERTSA</sequence>
<dbReference type="EMBL" id="FRAP01000010">
    <property type="protein sequence ID" value="SHK67462.1"/>
    <property type="molecule type" value="Genomic_DNA"/>
</dbReference>
<organism evidence="1 2">
    <name type="scientific">Pseudonocardia thermophila</name>
    <dbReference type="NCBI Taxonomy" id="1848"/>
    <lineage>
        <taxon>Bacteria</taxon>
        <taxon>Bacillati</taxon>
        <taxon>Actinomycetota</taxon>
        <taxon>Actinomycetes</taxon>
        <taxon>Pseudonocardiales</taxon>
        <taxon>Pseudonocardiaceae</taxon>
        <taxon>Pseudonocardia</taxon>
    </lineage>
</organism>
<evidence type="ECO:0000313" key="1">
    <source>
        <dbReference type="EMBL" id="SHK67462.1"/>
    </source>
</evidence>
<protein>
    <submittedName>
        <fullName evidence="1">Uncharacterized protein</fullName>
    </submittedName>
</protein>
<keyword evidence="2" id="KW-1185">Reference proteome</keyword>
<name>A0A1M6UDZ1_PSETH</name>
<reference evidence="1 2" key="1">
    <citation type="submission" date="2016-11" db="EMBL/GenBank/DDBJ databases">
        <authorList>
            <person name="Jaros S."/>
            <person name="Januszkiewicz K."/>
            <person name="Wedrychowicz H."/>
        </authorList>
    </citation>
    <scope>NUCLEOTIDE SEQUENCE [LARGE SCALE GENOMIC DNA]</scope>
    <source>
        <strain evidence="1 2">DSM 43832</strain>
    </source>
</reference>
<accession>A0A1M6UDZ1</accession>
<dbReference type="OrthoDB" id="3576083at2"/>
<evidence type="ECO:0000313" key="2">
    <source>
        <dbReference type="Proteomes" id="UP000184363"/>
    </source>
</evidence>
<dbReference type="AlphaFoldDB" id="A0A1M6UDZ1"/>
<dbReference type="STRING" id="1848.SAMN05443637_11020"/>
<proteinExistence type="predicted"/>
<gene>
    <name evidence="1" type="ORF">SAMN05443637_11020</name>
</gene>